<feature type="transmembrane region" description="Helical" evidence="1">
    <location>
        <begin position="74"/>
        <end position="91"/>
    </location>
</feature>
<accession>A0ABS9UDL2</accession>
<dbReference type="EMBL" id="JAKZFC010000003">
    <property type="protein sequence ID" value="MCH7322348.1"/>
    <property type="molecule type" value="Genomic_DNA"/>
</dbReference>
<protein>
    <submittedName>
        <fullName evidence="2">DUF3784 domain-containing protein</fullName>
    </submittedName>
</protein>
<evidence type="ECO:0000313" key="2">
    <source>
        <dbReference type="EMBL" id="MCH7322348.1"/>
    </source>
</evidence>
<evidence type="ECO:0000313" key="3">
    <source>
        <dbReference type="Proteomes" id="UP001316087"/>
    </source>
</evidence>
<organism evidence="2 3">
    <name type="scientific">Solibacillus palustris</name>
    <dbReference type="NCBI Taxonomy" id="2908203"/>
    <lineage>
        <taxon>Bacteria</taxon>
        <taxon>Bacillati</taxon>
        <taxon>Bacillota</taxon>
        <taxon>Bacilli</taxon>
        <taxon>Bacillales</taxon>
        <taxon>Caryophanaceae</taxon>
        <taxon>Solibacillus</taxon>
    </lineage>
</organism>
<feature type="transmembrane region" description="Helical" evidence="1">
    <location>
        <begin position="119"/>
        <end position="137"/>
    </location>
</feature>
<proteinExistence type="predicted"/>
<keyword evidence="1" id="KW-1133">Transmembrane helix</keyword>
<dbReference type="RefSeq" id="WP_241369409.1">
    <property type="nucleotide sequence ID" value="NZ_JAKZFC010000003.1"/>
</dbReference>
<keyword evidence="1" id="KW-0472">Membrane</keyword>
<name>A0ABS9UDL2_9BACL</name>
<evidence type="ECO:0000256" key="1">
    <source>
        <dbReference type="SAM" id="Phobius"/>
    </source>
</evidence>
<gene>
    <name evidence="2" type="ORF">LZ480_10640</name>
</gene>
<keyword evidence="1" id="KW-0812">Transmembrane</keyword>
<dbReference type="InterPro" id="IPR017259">
    <property type="entry name" value="UCP037672"/>
</dbReference>
<reference evidence="2 3" key="1">
    <citation type="submission" date="2022-03" db="EMBL/GenBank/DDBJ databases">
        <authorList>
            <person name="Jo J.-H."/>
            <person name="Im W.-T."/>
        </authorList>
    </citation>
    <scope>NUCLEOTIDE SEQUENCE [LARGE SCALE GENOMIC DNA]</scope>
    <source>
        <strain evidence="2 3">MA9</strain>
    </source>
</reference>
<comment type="caution">
    <text evidence="2">The sequence shown here is derived from an EMBL/GenBank/DDBJ whole genome shotgun (WGS) entry which is preliminary data.</text>
</comment>
<sequence>MIWIIVAALFLFLGFAVQKLKWHFLISGYNTMTKEQKEKVDVEGLAKLIGRYSYALAALFVVIGIVEYFDYTNLIMPLLTLIIVFTIIVVVKSQKYNHNLFDENGKWKQGASKNLKRPVIILTVTLVGVAMIFYFALQPTGVTVTDEQIEIAGMYGDTYEFAQMEHVQLLEVLPDIAMRTNGSAVGSKLKGHFKFENGDKAKLFVDTNVPPFIQFIDDGKIVIFNLQTAEQTQALYEKLTTKTAN</sequence>
<dbReference type="Proteomes" id="UP001316087">
    <property type="component" value="Unassembled WGS sequence"/>
</dbReference>
<keyword evidence="3" id="KW-1185">Reference proteome</keyword>
<feature type="transmembrane region" description="Helical" evidence="1">
    <location>
        <begin position="52"/>
        <end position="69"/>
    </location>
</feature>
<dbReference type="Pfam" id="PF12650">
    <property type="entry name" value="DUF3784"/>
    <property type="match status" value="1"/>
</dbReference>